<keyword evidence="8" id="KW-0443">Lipid metabolism</keyword>
<dbReference type="GO" id="GO:0001666">
    <property type="term" value="P:response to hypoxia"/>
    <property type="evidence" value="ECO:0007669"/>
    <property type="project" value="TreeGrafter"/>
</dbReference>
<evidence type="ECO:0000256" key="9">
    <source>
        <dbReference type="ARBA" id="ARBA00023315"/>
    </source>
</evidence>
<dbReference type="InterPro" id="IPR045034">
    <property type="entry name" value="O-acyltransferase_WSD1-like"/>
</dbReference>
<dbReference type="EMBL" id="LZMZ01000035">
    <property type="protein sequence ID" value="OBX76001.1"/>
    <property type="molecule type" value="Genomic_DNA"/>
</dbReference>
<dbReference type="Proteomes" id="UP000092508">
    <property type="component" value="Unassembled WGS sequence"/>
</dbReference>
<dbReference type="GO" id="GO:0051701">
    <property type="term" value="P:biological process involved in interaction with host"/>
    <property type="evidence" value="ECO:0007669"/>
    <property type="project" value="TreeGrafter"/>
</dbReference>
<dbReference type="InterPro" id="IPR014292">
    <property type="entry name" value="Acyl_transf_WS/DGAT"/>
</dbReference>
<dbReference type="Pfam" id="PF03007">
    <property type="entry name" value="WS_DGAT_cat"/>
    <property type="match status" value="1"/>
</dbReference>
<evidence type="ECO:0000256" key="3">
    <source>
        <dbReference type="ARBA" id="ARBA00009587"/>
    </source>
</evidence>
<dbReference type="GO" id="GO:0005886">
    <property type="term" value="C:plasma membrane"/>
    <property type="evidence" value="ECO:0007669"/>
    <property type="project" value="TreeGrafter"/>
</dbReference>
<feature type="domain" description="O-acyltransferase WSD1-like N-terminal" evidence="11">
    <location>
        <begin position="4"/>
        <end position="264"/>
    </location>
</feature>
<dbReference type="InterPro" id="IPR004255">
    <property type="entry name" value="O-acyltransferase_WSD1_N"/>
</dbReference>
<accession>A0A1B8QA57</accession>
<evidence type="ECO:0000256" key="2">
    <source>
        <dbReference type="ARBA" id="ARBA00005189"/>
    </source>
</evidence>
<evidence type="ECO:0000259" key="12">
    <source>
        <dbReference type="Pfam" id="PF06974"/>
    </source>
</evidence>
<evidence type="ECO:0000256" key="6">
    <source>
        <dbReference type="ARBA" id="ARBA00022679"/>
    </source>
</evidence>
<dbReference type="RefSeq" id="WP_067237976.1">
    <property type="nucleotide sequence ID" value="NZ_LZMZ01000035.1"/>
</dbReference>
<dbReference type="EC" id="2.3.1.20" evidence="4"/>
<dbReference type="GO" id="GO:0071731">
    <property type="term" value="P:response to nitric oxide"/>
    <property type="evidence" value="ECO:0007669"/>
    <property type="project" value="TreeGrafter"/>
</dbReference>
<evidence type="ECO:0000256" key="5">
    <source>
        <dbReference type="ARBA" id="ARBA00022516"/>
    </source>
</evidence>
<keyword evidence="7" id="KW-0319">Glycerol metabolism</keyword>
<dbReference type="PANTHER" id="PTHR31650:SF1">
    <property type="entry name" value="WAX ESTER SYNTHASE_DIACYLGLYCEROL ACYLTRANSFERASE 4-RELATED"/>
    <property type="match status" value="1"/>
</dbReference>
<dbReference type="PANTHER" id="PTHR31650">
    <property type="entry name" value="O-ACYLTRANSFERASE (WSD1-LIKE) FAMILY PROTEIN"/>
    <property type="match status" value="1"/>
</dbReference>
<evidence type="ECO:0000256" key="7">
    <source>
        <dbReference type="ARBA" id="ARBA00022798"/>
    </source>
</evidence>
<dbReference type="InterPro" id="IPR009721">
    <property type="entry name" value="O-acyltransferase_WSD1_C"/>
</dbReference>
<organism evidence="13 14">
    <name type="scientific">Faucicola atlantae</name>
    <dbReference type="NCBI Taxonomy" id="34059"/>
    <lineage>
        <taxon>Bacteria</taxon>
        <taxon>Pseudomonadati</taxon>
        <taxon>Pseudomonadota</taxon>
        <taxon>Gammaproteobacteria</taxon>
        <taxon>Moraxellales</taxon>
        <taxon>Moraxellaceae</taxon>
        <taxon>Faucicola</taxon>
    </lineage>
</organism>
<dbReference type="AlphaFoldDB" id="A0A1B8QA57"/>
<keyword evidence="5" id="KW-0444">Lipid biosynthesis</keyword>
<protein>
    <recommendedName>
        <fullName evidence="4">diacylglycerol O-acyltransferase</fullName>
        <ecNumber evidence="4">2.3.1.20</ecNumber>
    </recommendedName>
</protein>
<evidence type="ECO:0000256" key="10">
    <source>
        <dbReference type="ARBA" id="ARBA00048109"/>
    </source>
</evidence>
<keyword evidence="9" id="KW-0012">Acyltransferase</keyword>
<dbReference type="STRING" id="34059.A9308_09195"/>
<feature type="domain" description="O-acyltransferase WSD1 C-terminal" evidence="12">
    <location>
        <begin position="303"/>
        <end position="447"/>
    </location>
</feature>
<comment type="pathway">
    <text evidence="1">Glycerolipid metabolism; triacylglycerol biosynthesis.</text>
</comment>
<dbReference type="NCBIfam" id="TIGR02946">
    <property type="entry name" value="acyl_WS_DGAT"/>
    <property type="match status" value="1"/>
</dbReference>
<dbReference type="GO" id="GO:0019432">
    <property type="term" value="P:triglyceride biosynthetic process"/>
    <property type="evidence" value="ECO:0007669"/>
    <property type="project" value="UniProtKB-UniPathway"/>
</dbReference>
<comment type="pathway">
    <text evidence="2">Lipid metabolism.</text>
</comment>
<dbReference type="OrthoDB" id="9810950at2"/>
<comment type="similarity">
    <text evidence="3">Belongs to the long-chain O-acyltransferase family.</text>
</comment>
<evidence type="ECO:0000313" key="14">
    <source>
        <dbReference type="Proteomes" id="UP000092508"/>
    </source>
</evidence>
<gene>
    <name evidence="13" type="ORF">A9308_09195</name>
</gene>
<evidence type="ECO:0000259" key="11">
    <source>
        <dbReference type="Pfam" id="PF03007"/>
    </source>
</evidence>
<dbReference type="Pfam" id="PF06974">
    <property type="entry name" value="WS_DGAT_C"/>
    <property type="match status" value="1"/>
</dbReference>
<comment type="catalytic activity">
    <reaction evidence="10">
        <text>an acyl-CoA + a 1,2-diacyl-sn-glycerol = a triacyl-sn-glycerol + CoA</text>
        <dbReference type="Rhea" id="RHEA:10868"/>
        <dbReference type="ChEBI" id="CHEBI:17815"/>
        <dbReference type="ChEBI" id="CHEBI:57287"/>
        <dbReference type="ChEBI" id="CHEBI:58342"/>
        <dbReference type="ChEBI" id="CHEBI:64615"/>
        <dbReference type="EC" id="2.3.1.20"/>
    </reaction>
</comment>
<evidence type="ECO:0000313" key="13">
    <source>
        <dbReference type="EMBL" id="OBX76001.1"/>
    </source>
</evidence>
<dbReference type="GO" id="GO:0006071">
    <property type="term" value="P:glycerol metabolic process"/>
    <property type="evidence" value="ECO:0007669"/>
    <property type="project" value="UniProtKB-KW"/>
</dbReference>
<keyword evidence="6 13" id="KW-0808">Transferase</keyword>
<sequence>MRVLSAVDQLFLRLETRNQPMHIGGLFLFRLPDDADADFVGRLAEQMRTSTIAPSFPFNQVLHRELFWQTDDRFDVEQHFRHIALPKPAQMADLLTYVSQEHSKLLNRHSPMWECHLIEGIAADGETGKRFALYFKIHHALIDGIAGLRLVQKSLSPTADERVSLPAWSLMTRKRHLIDSVLPIDQSLWQVAKQQTRALPAVGQALLRNVVERFDSDYVTTTQAPDSILNQKVSSARRLSAVSFELARFRQVAEAFGVSLNDVVLAVCSGALRRYLLAQHALPRKPLIAFVPYSLRTDNSASGNQLTFILANLATHLADPAERLQAIHASTRNSKRRFARLSQSSSIIYSALAYSRAGLQILTGLFPEYRGFNLIISNVPGSKTPLYWHGAKLEALYPASVVFNDQALNITLCTYVDQMDFCIAACSKAVPHSERLLDDLAQELATLAALVESF</sequence>
<proteinExistence type="inferred from homology"/>
<name>A0A1B8QA57_9GAMM</name>
<dbReference type="UniPathway" id="UPA00282"/>
<reference evidence="13 14" key="1">
    <citation type="submission" date="2016-06" db="EMBL/GenBank/DDBJ databases">
        <title>Draft genome of Moraxella atlantae CCUG 66109.</title>
        <authorList>
            <person name="Salva-Serra F."/>
            <person name="Engstrom-Jakobsson H."/>
            <person name="Thorell K."/>
            <person name="Gonzales-Siles L."/>
            <person name="Karlsson R."/>
            <person name="Boulund F."/>
            <person name="Engstrand L."/>
            <person name="Kristiansson E."/>
            <person name="Moore E."/>
        </authorList>
    </citation>
    <scope>NUCLEOTIDE SEQUENCE [LARGE SCALE GENOMIC DNA]</scope>
    <source>
        <strain evidence="13 14">CCUG 66109</strain>
    </source>
</reference>
<comment type="caution">
    <text evidence="13">The sequence shown here is derived from an EMBL/GenBank/DDBJ whole genome shotgun (WGS) entry which is preliminary data.</text>
</comment>
<evidence type="ECO:0000256" key="1">
    <source>
        <dbReference type="ARBA" id="ARBA00004771"/>
    </source>
</evidence>
<dbReference type="GO" id="GO:0004144">
    <property type="term" value="F:diacylglycerol O-acyltransferase activity"/>
    <property type="evidence" value="ECO:0007669"/>
    <property type="project" value="UniProtKB-EC"/>
</dbReference>
<evidence type="ECO:0000256" key="4">
    <source>
        <dbReference type="ARBA" id="ARBA00013244"/>
    </source>
</evidence>
<evidence type="ECO:0000256" key="8">
    <source>
        <dbReference type="ARBA" id="ARBA00023098"/>
    </source>
</evidence>